<evidence type="ECO:0000256" key="1">
    <source>
        <dbReference type="SAM" id="MobiDB-lite"/>
    </source>
</evidence>
<dbReference type="EMBL" id="CM004483">
    <property type="protein sequence ID" value="OCT61532.1"/>
    <property type="molecule type" value="Genomic_DNA"/>
</dbReference>
<name>A0A974H1N5_XENLA</name>
<evidence type="ECO:0000313" key="3">
    <source>
        <dbReference type="Proteomes" id="UP000694892"/>
    </source>
</evidence>
<feature type="region of interest" description="Disordered" evidence="1">
    <location>
        <begin position="52"/>
        <end position="72"/>
    </location>
</feature>
<protein>
    <submittedName>
        <fullName evidence="2">Uncharacterized protein</fullName>
    </submittedName>
</protein>
<dbReference type="Proteomes" id="UP000694892">
    <property type="component" value="Chromosome 9_10S"/>
</dbReference>
<evidence type="ECO:0000313" key="2">
    <source>
        <dbReference type="EMBL" id="OCT61532.1"/>
    </source>
</evidence>
<sequence>MAFSRSFLCFRKIFNPFTNICNIRKRTKHSSNNKNSTVPGAEDKDKWVTCSRKGRKRPKRWKGKGGKLRKRPPINERKMKKHPIKAEIEEKTQSGIVGLYRPLYDCINEGEIYCMMNSLGIWRKKREPEFSDDSSESCIEVPGQLFPARNGDWIPELKLTQQHKMILRVVSFWMTQSLIQLSPCSKSSLKRQRGFRVASLPKLDFSLLKDQLYRFIENHWLTSCFKFDHVEIADSAEIKHHCTSLRRQINECYSALVCDPEGTMEILDVNEQVNDYDGGVYAIDNAFEFLSGVLRMIIRK</sequence>
<proteinExistence type="predicted"/>
<accession>A0A974H1N5</accession>
<reference evidence="3" key="1">
    <citation type="journal article" date="2016" name="Nature">
        <title>Genome evolution in the allotetraploid frog Xenopus laevis.</title>
        <authorList>
            <person name="Session A.M."/>
            <person name="Uno Y."/>
            <person name="Kwon T."/>
            <person name="Chapman J.A."/>
            <person name="Toyoda A."/>
            <person name="Takahashi S."/>
            <person name="Fukui A."/>
            <person name="Hikosaka A."/>
            <person name="Suzuki A."/>
            <person name="Kondo M."/>
            <person name="van Heeringen S.J."/>
            <person name="Quigley I."/>
            <person name="Heinz S."/>
            <person name="Ogino H."/>
            <person name="Ochi H."/>
            <person name="Hellsten U."/>
            <person name="Lyons J.B."/>
            <person name="Simakov O."/>
            <person name="Putnam N."/>
            <person name="Stites J."/>
            <person name="Kuroki Y."/>
            <person name="Tanaka T."/>
            <person name="Michiue T."/>
            <person name="Watanabe M."/>
            <person name="Bogdanovic O."/>
            <person name="Lister R."/>
            <person name="Georgiou G."/>
            <person name="Paranjpe S.S."/>
            <person name="van Kruijsbergen I."/>
            <person name="Shu S."/>
            <person name="Carlson J."/>
            <person name="Kinoshita T."/>
            <person name="Ohta Y."/>
            <person name="Mawaribuchi S."/>
            <person name="Jenkins J."/>
            <person name="Grimwood J."/>
            <person name="Schmutz J."/>
            <person name="Mitros T."/>
            <person name="Mozaffari S.V."/>
            <person name="Suzuki Y."/>
            <person name="Haramoto Y."/>
            <person name="Yamamoto T.S."/>
            <person name="Takagi C."/>
            <person name="Heald R."/>
            <person name="Miller K."/>
            <person name="Haudenschild C."/>
            <person name="Kitzman J."/>
            <person name="Nakayama T."/>
            <person name="Izutsu Y."/>
            <person name="Robert J."/>
            <person name="Fortriede J."/>
            <person name="Burns K."/>
            <person name="Lotay V."/>
            <person name="Karimi K."/>
            <person name="Yasuoka Y."/>
            <person name="Dichmann D.S."/>
            <person name="Flajnik M.F."/>
            <person name="Houston D.W."/>
            <person name="Shendure J."/>
            <person name="DuPasquier L."/>
            <person name="Vize P.D."/>
            <person name="Zorn A.M."/>
            <person name="Ito M."/>
            <person name="Marcotte E.M."/>
            <person name="Wallingford J.B."/>
            <person name="Ito Y."/>
            <person name="Asashima M."/>
            <person name="Ueno N."/>
            <person name="Matsuda Y."/>
            <person name="Veenstra G.J."/>
            <person name="Fujiyama A."/>
            <person name="Harland R.M."/>
            <person name="Taira M."/>
            <person name="Rokhsar D.S."/>
        </authorList>
    </citation>
    <scope>NUCLEOTIDE SEQUENCE [LARGE SCALE GENOMIC DNA]</scope>
    <source>
        <strain evidence="3">J</strain>
    </source>
</reference>
<organism evidence="2 3">
    <name type="scientific">Xenopus laevis</name>
    <name type="common">African clawed frog</name>
    <dbReference type="NCBI Taxonomy" id="8355"/>
    <lineage>
        <taxon>Eukaryota</taxon>
        <taxon>Metazoa</taxon>
        <taxon>Chordata</taxon>
        <taxon>Craniata</taxon>
        <taxon>Vertebrata</taxon>
        <taxon>Euteleostomi</taxon>
        <taxon>Amphibia</taxon>
        <taxon>Batrachia</taxon>
        <taxon>Anura</taxon>
        <taxon>Pipoidea</taxon>
        <taxon>Pipidae</taxon>
        <taxon>Xenopodinae</taxon>
        <taxon>Xenopus</taxon>
        <taxon>Xenopus</taxon>
    </lineage>
</organism>
<dbReference type="AlphaFoldDB" id="A0A974H1N5"/>
<gene>
    <name evidence="2" type="ORF">XELAEV_18047559mg</name>
</gene>